<evidence type="ECO:0000256" key="1">
    <source>
        <dbReference type="ARBA" id="ARBA00000198"/>
    </source>
</evidence>
<accession>A0A1T4MI95</accession>
<gene>
    <name evidence="10" type="ORF">SAMN02745973_01341</name>
</gene>
<evidence type="ECO:0000259" key="9">
    <source>
        <dbReference type="PROSITE" id="PS00794"/>
    </source>
</evidence>
<reference evidence="10 11" key="1">
    <citation type="submission" date="2017-02" db="EMBL/GenBank/DDBJ databases">
        <authorList>
            <person name="Peterson S.W."/>
        </authorList>
    </citation>
    <scope>NUCLEOTIDE SEQUENCE [LARGE SCALE GENOMIC DNA]</scope>
    <source>
        <strain evidence="10 11">DSM 15102</strain>
    </source>
</reference>
<organism evidence="10 11">
    <name type="scientific">Garciella nitratireducens DSM 15102</name>
    <dbReference type="NCBI Taxonomy" id="1121911"/>
    <lineage>
        <taxon>Bacteria</taxon>
        <taxon>Bacillati</taxon>
        <taxon>Bacillota</taxon>
        <taxon>Clostridia</taxon>
        <taxon>Eubacteriales</taxon>
        <taxon>Eubacteriaceae</taxon>
        <taxon>Garciella</taxon>
    </lineage>
</organism>
<dbReference type="EMBL" id="FUWV01000007">
    <property type="protein sequence ID" value="SJZ66597.1"/>
    <property type="molecule type" value="Genomic_DNA"/>
</dbReference>
<evidence type="ECO:0000313" key="10">
    <source>
        <dbReference type="EMBL" id="SJZ66597.1"/>
    </source>
</evidence>
<keyword evidence="7" id="KW-0067">ATP-binding</keyword>
<dbReference type="AlphaFoldDB" id="A0A1T4MI95"/>
<keyword evidence="11" id="KW-1185">Reference proteome</keyword>
<dbReference type="EC" id="2.7.6.3" evidence="3"/>
<comment type="catalytic activity">
    <reaction evidence="1">
        <text>6-hydroxymethyl-7,8-dihydropterin + ATP = (7,8-dihydropterin-6-yl)methyl diphosphate + AMP + H(+)</text>
        <dbReference type="Rhea" id="RHEA:11412"/>
        <dbReference type="ChEBI" id="CHEBI:15378"/>
        <dbReference type="ChEBI" id="CHEBI:30616"/>
        <dbReference type="ChEBI" id="CHEBI:44841"/>
        <dbReference type="ChEBI" id="CHEBI:72950"/>
        <dbReference type="ChEBI" id="CHEBI:456215"/>
        <dbReference type="EC" id="2.7.6.3"/>
    </reaction>
</comment>
<dbReference type="InterPro" id="IPR000550">
    <property type="entry name" value="Hppk"/>
</dbReference>
<keyword evidence="8" id="KW-0289">Folate biosynthesis</keyword>
<dbReference type="Proteomes" id="UP000196365">
    <property type="component" value="Unassembled WGS sequence"/>
</dbReference>
<evidence type="ECO:0000256" key="4">
    <source>
        <dbReference type="ARBA" id="ARBA00022679"/>
    </source>
</evidence>
<dbReference type="PROSITE" id="PS00794">
    <property type="entry name" value="HPPK"/>
    <property type="match status" value="1"/>
</dbReference>
<dbReference type="GO" id="GO:0046654">
    <property type="term" value="P:tetrahydrofolate biosynthetic process"/>
    <property type="evidence" value="ECO:0007669"/>
    <property type="project" value="UniProtKB-UniPathway"/>
</dbReference>
<evidence type="ECO:0000256" key="2">
    <source>
        <dbReference type="ARBA" id="ARBA00005051"/>
    </source>
</evidence>
<dbReference type="UniPathway" id="UPA00077">
    <property type="reaction ID" value="UER00155"/>
</dbReference>
<feature type="domain" description="7,8-dihydro-6-hydroxymethylpterin-pyrophosphokinase" evidence="9">
    <location>
        <begin position="88"/>
        <end position="99"/>
    </location>
</feature>
<dbReference type="GO" id="GO:0005524">
    <property type="term" value="F:ATP binding"/>
    <property type="evidence" value="ECO:0007669"/>
    <property type="project" value="UniProtKB-KW"/>
</dbReference>
<keyword evidence="5" id="KW-0547">Nucleotide-binding</keyword>
<dbReference type="GO" id="GO:0003848">
    <property type="term" value="F:2-amino-4-hydroxy-6-hydroxymethyldihydropteridine diphosphokinase activity"/>
    <property type="evidence" value="ECO:0007669"/>
    <property type="project" value="UniProtKB-EC"/>
</dbReference>
<dbReference type="GO" id="GO:0046656">
    <property type="term" value="P:folic acid biosynthetic process"/>
    <property type="evidence" value="ECO:0007669"/>
    <property type="project" value="UniProtKB-KW"/>
</dbReference>
<evidence type="ECO:0000256" key="7">
    <source>
        <dbReference type="ARBA" id="ARBA00022840"/>
    </source>
</evidence>
<dbReference type="PANTHER" id="PTHR43071">
    <property type="entry name" value="2-AMINO-4-HYDROXY-6-HYDROXYMETHYLDIHYDROPTERIDINE PYROPHOSPHOKINASE"/>
    <property type="match status" value="1"/>
</dbReference>
<dbReference type="PANTHER" id="PTHR43071:SF1">
    <property type="entry name" value="2-AMINO-4-HYDROXY-6-HYDROXYMETHYLDIHYDROPTERIDINE PYROPHOSPHOKINASE"/>
    <property type="match status" value="1"/>
</dbReference>
<evidence type="ECO:0000313" key="11">
    <source>
        <dbReference type="Proteomes" id="UP000196365"/>
    </source>
</evidence>
<evidence type="ECO:0000256" key="6">
    <source>
        <dbReference type="ARBA" id="ARBA00022777"/>
    </source>
</evidence>
<dbReference type="InterPro" id="IPR035907">
    <property type="entry name" value="Hppk_sf"/>
</dbReference>
<sequence length="161" mass="18822">MSRVFLGLGSNLGNKKQNLQQALEFLKNHPKIEIIKISSHYETKPIGYQNQDWFINMVVMIDTTLNPYALLEVCNTIEKKLKRKRVIRWGPRTIDVDILLYQGYLSHNEKLTIPHPRMTQRAFVMIPLYEIAPNIKINNQPIQEIIKTLEIDGIKKIVKEK</sequence>
<dbReference type="NCBIfam" id="TIGR01498">
    <property type="entry name" value="folK"/>
    <property type="match status" value="1"/>
</dbReference>
<evidence type="ECO:0000256" key="5">
    <source>
        <dbReference type="ARBA" id="ARBA00022741"/>
    </source>
</evidence>
<comment type="pathway">
    <text evidence="2">Cofactor biosynthesis; tetrahydrofolate biosynthesis; 2-amino-4-hydroxy-6-hydroxymethyl-7,8-dihydropteridine diphosphate from 7,8-dihydroneopterin triphosphate: step 4/4.</text>
</comment>
<dbReference type="OrthoDB" id="9808041at2"/>
<dbReference type="SUPFAM" id="SSF55083">
    <property type="entry name" value="6-hydroxymethyl-7,8-dihydropterin pyrophosphokinase, HPPK"/>
    <property type="match status" value="1"/>
</dbReference>
<keyword evidence="4" id="KW-0808">Transferase</keyword>
<dbReference type="RefSeq" id="WP_087678771.1">
    <property type="nucleotide sequence ID" value="NZ_FUWV01000007.1"/>
</dbReference>
<name>A0A1T4MI95_9FIRM</name>
<dbReference type="Pfam" id="PF01288">
    <property type="entry name" value="HPPK"/>
    <property type="match status" value="1"/>
</dbReference>
<dbReference type="CDD" id="cd00483">
    <property type="entry name" value="HPPK"/>
    <property type="match status" value="1"/>
</dbReference>
<dbReference type="GO" id="GO:0016301">
    <property type="term" value="F:kinase activity"/>
    <property type="evidence" value="ECO:0007669"/>
    <property type="project" value="UniProtKB-KW"/>
</dbReference>
<proteinExistence type="predicted"/>
<dbReference type="Gene3D" id="3.30.70.560">
    <property type="entry name" value="7,8-Dihydro-6-hydroxymethylpterin-pyrophosphokinase HPPK"/>
    <property type="match status" value="1"/>
</dbReference>
<keyword evidence="6 10" id="KW-0418">Kinase</keyword>
<evidence type="ECO:0000256" key="3">
    <source>
        <dbReference type="ARBA" id="ARBA00013253"/>
    </source>
</evidence>
<protein>
    <recommendedName>
        <fullName evidence="3">2-amino-4-hydroxy-6-hydroxymethyldihydropteridine diphosphokinase</fullName>
        <ecNumber evidence="3">2.7.6.3</ecNumber>
    </recommendedName>
</protein>
<evidence type="ECO:0000256" key="8">
    <source>
        <dbReference type="ARBA" id="ARBA00022909"/>
    </source>
</evidence>